<protein>
    <submittedName>
        <fullName evidence="2">Uncharacterized protein</fullName>
    </submittedName>
</protein>
<keyword evidence="3" id="KW-1185">Reference proteome</keyword>
<feature type="compositionally biased region" description="Basic and acidic residues" evidence="1">
    <location>
        <begin position="86"/>
        <end position="100"/>
    </location>
</feature>
<feature type="region of interest" description="Disordered" evidence="1">
    <location>
        <begin position="37"/>
        <end position="67"/>
    </location>
</feature>
<organism evidence="2 3">
    <name type="scientific">Hibiscus sabdariffa</name>
    <name type="common">roselle</name>
    <dbReference type="NCBI Taxonomy" id="183260"/>
    <lineage>
        <taxon>Eukaryota</taxon>
        <taxon>Viridiplantae</taxon>
        <taxon>Streptophyta</taxon>
        <taxon>Embryophyta</taxon>
        <taxon>Tracheophyta</taxon>
        <taxon>Spermatophyta</taxon>
        <taxon>Magnoliopsida</taxon>
        <taxon>eudicotyledons</taxon>
        <taxon>Gunneridae</taxon>
        <taxon>Pentapetalae</taxon>
        <taxon>rosids</taxon>
        <taxon>malvids</taxon>
        <taxon>Malvales</taxon>
        <taxon>Malvaceae</taxon>
        <taxon>Malvoideae</taxon>
        <taxon>Hibiscus</taxon>
    </lineage>
</organism>
<reference evidence="2 3" key="1">
    <citation type="journal article" date="2024" name="G3 (Bethesda)">
        <title>Genome assembly of Hibiscus sabdariffa L. provides insights into metabolisms of medicinal natural products.</title>
        <authorList>
            <person name="Kim T."/>
        </authorList>
    </citation>
    <scope>NUCLEOTIDE SEQUENCE [LARGE SCALE GENOMIC DNA]</scope>
    <source>
        <strain evidence="2">TK-2024</strain>
        <tissue evidence="2">Old leaves</tissue>
    </source>
</reference>
<dbReference type="EMBL" id="JBBPBM010000010">
    <property type="protein sequence ID" value="KAK8566115.1"/>
    <property type="molecule type" value="Genomic_DNA"/>
</dbReference>
<dbReference type="PANTHER" id="PTHR34666:SF1">
    <property type="entry name" value="OS02G0554800 PROTEIN"/>
    <property type="match status" value="1"/>
</dbReference>
<evidence type="ECO:0000313" key="2">
    <source>
        <dbReference type="EMBL" id="KAK8566115.1"/>
    </source>
</evidence>
<proteinExistence type="predicted"/>
<evidence type="ECO:0000313" key="3">
    <source>
        <dbReference type="Proteomes" id="UP001472677"/>
    </source>
</evidence>
<evidence type="ECO:0000256" key="1">
    <source>
        <dbReference type="SAM" id="MobiDB-lite"/>
    </source>
</evidence>
<accession>A0ABR2EVP9</accession>
<sequence length="142" mass="16805">MVTEDFSFPKITNPLPQFTSLPSLWRVSSLIYPEYEEEEEEPASLQRKSFSISFSSESEANRRDPEKMDMLWEEFNEELKRASSLRSQKEAQVKAEEKMTKSSTGREVICHKKQSKSLLALMKSLKMKKFYIRNRNLRWTKN</sequence>
<feature type="compositionally biased region" description="Low complexity" evidence="1">
    <location>
        <begin position="49"/>
        <end position="58"/>
    </location>
</feature>
<gene>
    <name evidence="2" type="ORF">V6N12_059652</name>
</gene>
<comment type="caution">
    <text evidence="2">The sequence shown here is derived from an EMBL/GenBank/DDBJ whole genome shotgun (WGS) entry which is preliminary data.</text>
</comment>
<dbReference type="Proteomes" id="UP001472677">
    <property type="component" value="Unassembled WGS sequence"/>
</dbReference>
<dbReference type="PANTHER" id="PTHR34666">
    <property type="entry name" value="EXPRESSED PROTEIN"/>
    <property type="match status" value="1"/>
</dbReference>
<feature type="region of interest" description="Disordered" evidence="1">
    <location>
        <begin position="86"/>
        <end position="107"/>
    </location>
</feature>
<name>A0ABR2EVP9_9ROSI</name>